<dbReference type="Proteomes" id="UP000077202">
    <property type="component" value="Unassembled WGS sequence"/>
</dbReference>
<proteinExistence type="predicted"/>
<protein>
    <submittedName>
        <fullName evidence="2">Uncharacterized protein</fullName>
    </submittedName>
</protein>
<organism evidence="2 3">
    <name type="scientific">Marchantia polymorpha subsp. ruderalis</name>
    <dbReference type="NCBI Taxonomy" id="1480154"/>
    <lineage>
        <taxon>Eukaryota</taxon>
        <taxon>Viridiplantae</taxon>
        <taxon>Streptophyta</taxon>
        <taxon>Embryophyta</taxon>
        <taxon>Marchantiophyta</taxon>
        <taxon>Marchantiopsida</taxon>
        <taxon>Marchantiidae</taxon>
        <taxon>Marchantiales</taxon>
        <taxon>Marchantiaceae</taxon>
        <taxon>Marchantia</taxon>
    </lineage>
</organism>
<sequence>MAAERVEEKVTVKEGRDRVSDGGEGDRGGDRDGDGRGRGKNMEGGKMAEKRTEIRAEMIQSVERRCVVAVCPALAVLDRHPVRCKTPLCQDALLHLLTADEANEESAAVSASGHKYIARRMRDIKEKKWVDGGAKEESHSTVRSKKLKGPFSIDL</sequence>
<evidence type="ECO:0000256" key="1">
    <source>
        <dbReference type="SAM" id="MobiDB-lite"/>
    </source>
</evidence>
<dbReference type="AlphaFoldDB" id="A0A176W3B4"/>
<comment type="caution">
    <text evidence="2">The sequence shown here is derived from an EMBL/GenBank/DDBJ whole genome shotgun (WGS) entry which is preliminary data.</text>
</comment>
<name>A0A176W3B4_MARPO</name>
<dbReference type="EMBL" id="LVLJ01002133">
    <property type="protein sequence ID" value="OAE26676.1"/>
    <property type="molecule type" value="Genomic_DNA"/>
</dbReference>
<feature type="region of interest" description="Disordered" evidence="1">
    <location>
        <begin position="1"/>
        <end position="51"/>
    </location>
</feature>
<evidence type="ECO:0000313" key="3">
    <source>
        <dbReference type="Proteomes" id="UP000077202"/>
    </source>
</evidence>
<keyword evidence="3" id="KW-1185">Reference proteome</keyword>
<accession>A0A176W3B4</accession>
<gene>
    <name evidence="2" type="ORF">AXG93_4118s1060</name>
</gene>
<evidence type="ECO:0000313" key="2">
    <source>
        <dbReference type="EMBL" id="OAE26676.1"/>
    </source>
</evidence>
<reference evidence="2" key="1">
    <citation type="submission" date="2016-03" db="EMBL/GenBank/DDBJ databases">
        <title>Mechanisms controlling the formation of the plant cell surface in tip-growing cells are functionally conserved among land plants.</title>
        <authorList>
            <person name="Honkanen S."/>
            <person name="Jones V.A."/>
            <person name="Morieri G."/>
            <person name="Champion C."/>
            <person name="Hetherington A.J."/>
            <person name="Kelly S."/>
            <person name="Saint-Marcoux D."/>
            <person name="Proust H."/>
            <person name="Prescott H."/>
            <person name="Dolan L."/>
        </authorList>
    </citation>
    <scope>NUCLEOTIDE SEQUENCE [LARGE SCALE GENOMIC DNA]</scope>
    <source>
        <tissue evidence="2">Whole gametophyte</tissue>
    </source>
</reference>